<evidence type="ECO:0000259" key="9">
    <source>
        <dbReference type="Pfam" id="PF23559"/>
    </source>
</evidence>
<dbReference type="Pfam" id="PF23559">
    <property type="entry name" value="WHD_DRP"/>
    <property type="match status" value="1"/>
</dbReference>
<keyword evidence="2" id="KW-0433">Leucine-rich repeat</keyword>
<dbReference type="PANTHER" id="PTHR36766">
    <property type="entry name" value="PLANT BROAD-SPECTRUM MILDEW RESISTANCE PROTEIN RPW8"/>
    <property type="match status" value="1"/>
</dbReference>
<dbReference type="GO" id="GO:0043531">
    <property type="term" value="F:ADP binding"/>
    <property type="evidence" value="ECO:0007669"/>
    <property type="project" value="InterPro"/>
</dbReference>
<dbReference type="Gramene" id="TRITD3Bv1G000720.1">
    <property type="protein sequence ID" value="TRITD3Bv1G000720.1"/>
    <property type="gene ID" value="TRITD3Bv1G000720"/>
</dbReference>
<comment type="similarity">
    <text evidence="1">Belongs to the disease resistance NB-LRR family.</text>
</comment>
<dbReference type="Proteomes" id="UP000324705">
    <property type="component" value="Chromosome 3B"/>
</dbReference>
<feature type="domain" description="Disease resistance N-terminal" evidence="8">
    <location>
        <begin position="22"/>
        <end position="88"/>
    </location>
</feature>
<feature type="domain" description="R13L1/DRL21-like LRR repeat region" evidence="10">
    <location>
        <begin position="713"/>
        <end position="824"/>
    </location>
</feature>
<dbReference type="Pfam" id="PF25019">
    <property type="entry name" value="LRR_R13L1-DRL21"/>
    <property type="match status" value="1"/>
</dbReference>
<evidence type="ECO:0000259" key="7">
    <source>
        <dbReference type="Pfam" id="PF00931"/>
    </source>
</evidence>
<evidence type="ECO:0000256" key="4">
    <source>
        <dbReference type="ARBA" id="ARBA00022741"/>
    </source>
</evidence>
<dbReference type="AlphaFoldDB" id="A0A9R1Q5T9"/>
<dbReference type="GO" id="GO:0005524">
    <property type="term" value="F:ATP binding"/>
    <property type="evidence" value="ECO:0007669"/>
    <property type="project" value="UniProtKB-KW"/>
</dbReference>
<keyword evidence="12" id="KW-1185">Reference proteome</keyword>
<dbReference type="PRINTS" id="PR00364">
    <property type="entry name" value="DISEASERSIST"/>
</dbReference>
<dbReference type="SUPFAM" id="SSF52058">
    <property type="entry name" value="L domain-like"/>
    <property type="match status" value="2"/>
</dbReference>
<dbReference type="SUPFAM" id="SSF52540">
    <property type="entry name" value="P-loop containing nucleoside triphosphate hydrolases"/>
    <property type="match status" value="1"/>
</dbReference>
<dbReference type="Pfam" id="PF18052">
    <property type="entry name" value="Rx_N"/>
    <property type="match status" value="1"/>
</dbReference>
<dbReference type="Gene3D" id="3.80.10.10">
    <property type="entry name" value="Ribonuclease Inhibitor"/>
    <property type="match status" value="1"/>
</dbReference>
<dbReference type="PANTHER" id="PTHR36766:SF45">
    <property type="entry name" value="NB-ARC DOMAIN-CONTAINING PROTEIN"/>
    <property type="match status" value="1"/>
</dbReference>
<dbReference type="GO" id="GO:0006952">
    <property type="term" value="P:defense response"/>
    <property type="evidence" value="ECO:0007669"/>
    <property type="project" value="UniProtKB-KW"/>
</dbReference>
<feature type="domain" description="Disease resistance protein winged helix" evidence="9">
    <location>
        <begin position="462"/>
        <end position="531"/>
    </location>
</feature>
<dbReference type="Gene3D" id="1.10.10.10">
    <property type="entry name" value="Winged helix-like DNA-binding domain superfamily/Winged helix DNA-binding domain"/>
    <property type="match status" value="1"/>
</dbReference>
<dbReference type="EMBL" id="LT934116">
    <property type="protein sequence ID" value="VAH70590.1"/>
    <property type="molecule type" value="Genomic_DNA"/>
</dbReference>
<name>A0A9R1Q5T9_TRITD</name>
<dbReference type="Gene3D" id="3.40.50.300">
    <property type="entry name" value="P-loop containing nucleotide triphosphate hydrolases"/>
    <property type="match status" value="1"/>
</dbReference>
<dbReference type="InterPro" id="IPR003591">
    <property type="entry name" value="Leu-rich_rpt_typical-subtyp"/>
</dbReference>
<feature type="domain" description="NB-ARC" evidence="7">
    <location>
        <begin position="225"/>
        <end position="375"/>
    </location>
</feature>
<evidence type="ECO:0000313" key="12">
    <source>
        <dbReference type="Proteomes" id="UP000324705"/>
    </source>
</evidence>
<dbReference type="InterPro" id="IPR002182">
    <property type="entry name" value="NB-ARC"/>
</dbReference>
<keyword evidence="4" id="KW-0547">Nucleotide-binding</keyword>
<proteinExistence type="inferred from homology"/>
<organism evidence="11 12">
    <name type="scientific">Triticum turgidum subsp. durum</name>
    <name type="common">Durum wheat</name>
    <name type="synonym">Triticum durum</name>
    <dbReference type="NCBI Taxonomy" id="4567"/>
    <lineage>
        <taxon>Eukaryota</taxon>
        <taxon>Viridiplantae</taxon>
        <taxon>Streptophyta</taxon>
        <taxon>Embryophyta</taxon>
        <taxon>Tracheophyta</taxon>
        <taxon>Spermatophyta</taxon>
        <taxon>Magnoliopsida</taxon>
        <taxon>Liliopsida</taxon>
        <taxon>Poales</taxon>
        <taxon>Poaceae</taxon>
        <taxon>BOP clade</taxon>
        <taxon>Pooideae</taxon>
        <taxon>Triticodae</taxon>
        <taxon>Triticeae</taxon>
        <taxon>Triticinae</taxon>
        <taxon>Triticum</taxon>
    </lineage>
</organism>
<dbReference type="Gene3D" id="1.20.5.4130">
    <property type="match status" value="1"/>
</dbReference>
<dbReference type="InterPro" id="IPR041118">
    <property type="entry name" value="Rx_N"/>
</dbReference>
<sequence>MDWKDTIQWIISTGVSFLDALRLQDELVQLRTSLPRARALMHRADWGRFKSKDLSVLFSQLRDTSCDAEDLLREFEYQELRQKIHTADRGKAGQLLSSSANFARNLYRGSKSKVTAIQAKVDKLTTELEGLLNLLGLNVEPVQLGKQLMPETSSMIKEPLVFGRDSERDLVIDLLHVPLTNSSSYSSGKTTAAAFTSKSRAKKLKGESSTTGLRNQTINTYGVVSVLPIVGIGGVGKTTLVQLVYNDTRVKTHFGLRMWVCISDVFDIKKIIKDIIECATDGVCDMSRSLNVLQGELRKILMKQKFLLVLDDIWPNAIDEWQTFFAPFRNVLEGSVILVTTRFATIVNLATNTRTIELKGLPEDTFLEFFNICAFGTDCAESYPKLQVIGQDVASRLCGSPLAAKTLGRLLNMELTERHWITVQNSELWELPHQDNEILPALQLSYLYLPPELKRCLALCSMFPKGYRFERDEIVDIWVTHGFVLPEGSMHPEELGVAYLDDLRSRFLLQTDPRFRDLSRYVMHDLIHAMAQSVSLDECFLLQDKNYPNQRKIPPTVRHMSIEVHSEAHNRMADIHHLDKLHSLRFGTRSKVRISWLNKLSNILFLSLKGCELKNLPESICVLNHLRHLDISHSRIIELPDSFRCLYSLQVLNASHSRLRTIPDGITTLVNLRNLALPGNASHNMSTKSGLGNLCSLRNLSYFTVGEGNGRRISELKNMNQLREMLSIKSFANVQSMEETAEARIVDKQYLKVLIIHWRQCRFFPKEHEHDNSNTLEGLHPHSRIERLVLEGFRFDNLAPSWLTPENLPSLRNLDLSHCSLKYLSMPLGFPITTLRLSWCCGLRNLDQCLDPEHLPFVKSIELDWCPNLVSVPVHSFVGFVFLQDLRIHQCFKLVCPREMVLPPALRRLSVSFCGELGNSFPDCLENLNFLTLLHLEACLTIRLIRLNSINTNMLSCLVLRHCSELSSIEGSGALLYMKYVDILSCPKLTGISQPFKRNKLEKVEETELLEFIKPRKE</sequence>
<dbReference type="InterPro" id="IPR036388">
    <property type="entry name" value="WH-like_DNA-bd_sf"/>
</dbReference>
<dbReference type="InterPro" id="IPR056789">
    <property type="entry name" value="LRR_R13L1-DRL21"/>
</dbReference>
<dbReference type="InterPro" id="IPR027417">
    <property type="entry name" value="P-loop_NTPase"/>
</dbReference>
<keyword evidence="5" id="KW-0611">Plant defense</keyword>
<evidence type="ECO:0000256" key="5">
    <source>
        <dbReference type="ARBA" id="ARBA00022821"/>
    </source>
</evidence>
<dbReference type="InterPro" id="IPR032675">
    <property type="entry name" value="LRR_dom_sf"/>
</dbReference>
<keyword evidence="6" id="KW-0067">ATP-binding</keyword>
<reference evidence="11 12" key="1">
    <citation type="submission" date="2017-09" db="EMBL/GenBank/DDBJ databases">
        <authorList>
            <consortium name="International Durum Wheat Genome Sequencing Consortium (IDWGSC)"/>
            <person name="Milanesi L."/>
        </authorList>
    </citation>
    <scope>NUCLEOTIDE SEQUENCE [LARGE SCALE GENOMIC DNA]</scope>
    <source>
        <strain evidence="12">cv. Svevo</strain>
    </source>
</reference>
<evidence type="ECO:0000256" key="3">
    <source>
        <dbReference type="ARBA" id="ARBA00022737"/>
    </source>
</evidence>
<dbReference type="OMA" id="KLHAVRH"/>
<evidence type="ECO:0008006" key="13">
    <source>
        <dbReference type="Google" id="ProtNLM"/>
    </source>
</evidence>
<evidence type="ECO:0000256" key="2">
    <source>
        <dbReference type="ARBA" id="ARBA00022614"/>
    </source>
</evidence>
<evidence type="ECO:0000259" key="8">
    <source>
        <dbReference type="Pfam" id="PF18052"/>
    </source>
</evidence>
<gene>
    <name evidence="11" type="ORF">TRITD_3Bv1G000720</name>
</gene>
<dbReference type="Pfam" id="PF00931">
    <property type="entry name" value="NB-ARC"/>
    <property type="match status" value="1"/>
</dbReference>
<dbReference type="GO" id="GO:0051707">
    <property type="term" value="P:response to other organism"/>
    <property type="evidence" value="ECO:0007669"/>
    <property type="project" value="UniProtKB-ARBA"/>
</dbReference>
<keyword evidence="3" id="KW-0677">Repeat</keyword>
<evidence type="ECO:0000256" key="1">
    <source>
        <dbReference type="ARBA" id="ARBA00008894"/>
    </source>
</evidence>
<evidence type="ECO:0000259" key="10">
    <source>
        <dbReference type="Pfam" id="PF25019"/>
    </source>
</evidence>
<dbReference type="SMART" id="SM00369">
    <property type="entry name" value="LRR_TYP"/>
    <property type="match status" value="3"/>
</dbReference>
<protein>
    <recommendedName>
        <fullName evidence="13">NB-ARC domain-containing protein</fullName>
    </recommendedName>
</protein>
<evidence type="ECO:0000256" key="6">
    <source>
        <dbReference type="ARBA" id="ARBA00022840"/>
    </source>
</evidence>
<evidence type="ECO:0000313" key="11">
    <source>
        <dbReference type="EMBL" id="VAH70590.1"/>
    </source>
</evidence>
<accession>A0A9R1Q5T9</accession>
<dbReference type="InterPro" id="IPR058922">
    <property type="entry name" value="WHD_DRP"/>
</dbReference>